<dbReference type="KEGG" id="abac:LuPra_01164"/>
<evidence type="ECO:0000256" key="2">
    <source>
        <dbReference type="ARBA" id="ARBA00023043"/>
    </source>
</evidence>
<evidence type="ECO:0000313" key="4">
    <source>
        <dbReference type="EMBL" id="AMY07976.1"/>
    </source>
</evidence>
<dbReference type="PANTHER" id="PTHR24198:SF165">
    <property type="entry name" value="ANKYRIN REPEAT-CONTAINING PROTEIN-RELATED"/>
    <property type="match status" value="1"/>
</dbReference>
<evidence type="ECO:0000256" key="3">
    <source>
        <dbReference type="PROSITE-ProRule" id="PRU00023"/>
    </source>
</evidence>
<dbReference type="Pfam" id="PF12796">
    <property type="entry name" value="Ank_2"/>
    <property type="match status" value="2"/>
</dbReference>
<feature type="repeat" description="ANK" evidence="3">
    <location>
        <begin position="336"/>
        <end position="368"/>
    </location>
</feature>
<name>A0A143PHT4_LUTPR</name>
<organism evidence="4 5">
    <name type="scientific">Luteitalea pratensis</name>
    <dbReference type="NCBI Taxonomy" id="1855912"/>
    <lineage>
        <taxon>Bacteria</taxon>
        <taxon>Pseudomonadati</taxon>
        <taxon>Acidobacteriota</taxon>
        <taxon>Vicinamibacteria</taxon>
        <taxon>Vicinamibacterales</taxon>
        <taxon>Vicinamibacteraceae</taxon>
        <taxon>Luteitalea</taxon>
    </lineage>
</organism>
<dbReference type="Proteomes" id="UP000076079">
    <property type="component" value="Chromosome"/>
</dbReference>
<dbReference type="PANTHER" id="PTHR24198">
    <property type="entry name" value="ANKYRIN REPEAT AND PROTEIN KINASE DOMAIN-CONTAINING PROTEIN"/>
    <property type="match status" value="1"/>
</dbReference>
<evidence type="ECO:0000313" key="5">
    <source>
        <dbReference type="Proteomes" id="UP000076079"/>
    </source>
</evidence>
<dbReference type="OrthoDB" id="127805at2"/>
<dbReference type="InterPro" id="IPR002110">
    <property type="entry name" value="Ankyrin_rpt"/>
</dbReference>
<reference evidence="5" key="2">
    <citation type="submission" date="2016-04" db="EMBL/GenBank/DDBJ databases">
        <title>First Complete Genome Sequence of a Subdivision 6 Acidobacterium.</title>
        <authorList>
            <person name="Huang S."/>
            <person name="Vieira S."/>
            <person name="Bunk B."/>
            <person name="Riedel T."/>
            <person name="Sproeer C."/>
            <person name="Overmann J."/>
        </authorList>
    </citation>
    <scope>NUCLEOTIDE SEQUENCE [LARGE SCALE GENOMIC DNA]</scope>
    <source>
        <strain evidence="5">DSM 100886 HEG_-6_39</strain>
    </source>
</reference>
<keyword evidence="1" id="KW-0677">Repeat</keyword>
<dbReference type="AlphaFoldDB" id="A0A143PHT4"/>
<evidence type="ECO:0000256" key="1">
    <source>
        <dbReference type="ARBA" id="ARBA00022737"/>
    </source>
</evidence>
<gene>
    <name evidence="4" type="ORF">LuPra_01164</name>
</gene>
<proteinExistence type="predicted"/>
<dbReference type="SMART" id="SM00248">
    <property type="entry name" value="ANK"/>
    <property type="match status" value="6"/>
</dbReference>
<sequence>MDAPGPDTATLVEEVKTAFASDDAAGVRAILHRHPQMKALINQPIGPFDSPAIVNIRSREMLDVLVDAGADINARSRWWAGGFGLLDSAEPDLAAYAIERGAIVDAHAAARLGMLDRLRELVSLDPSVVHARGGDGQTPLHFAGTPEAARYLLESGADINARDVDHESTPVQYMLKERQDVAHYLVTRGCRTDLLMASALGDLDLGRRHLDADPGCIRMRVNSDWFPMVNPRAGGTIYQWTLGFHVSAHHVARTFGHQDVLTLLLERSPVDARLVDACWSADEAALHAIRRGHPGLVERLSEDDRREVAHAARNNQAAVVRLMLECGWPVAAKGQHYATPLHWAAFHGNAEMAETILRFNPPLEATDADFHGTPLGWAVHGSQHGWYCRTGDYGATVATLIRAGARRPDAIGGSAAVQDVLRGSASASN</sequence>
<dbReference type="SUPFAM" id="SSF48403">
    <property type="entry name" value="Ankyrin repeat"/>
    <property type="match status" value="1"/>
</dbReference>
<dbReference type="PROSITE" id="PS50088">
    <property type="entry name" value="ANK_REPEAT"/>
    <property type="match status" value="2"/>
</dbReference>
<dbReference type="RefSeq" id="WP_110169860.1">
    <property type="nucleotide sequence ID" value="NZ_CP015136.1"/>
</dbReference>
<dbReference type="InterPro" id="IPR036770">
    <property type="entry name" value="Ankyrin_rpt-contain_sf"/>
</dbReference>
<feature type="repeat" description="ANK" evidence="3">
    <location>
        <begin position="135"/>
        <end position="164"/>
    </location>
</feature>
<keyword evidence="5" id="KW-1185">Reference proteome</keyword>
<protein>
    <submittedName>
        <fullName evidence="4">Ankyrin repeat protein</fullName>
    </submittedName>
</protein>
<reference evidence="4 5" key="1">
    <citation type="journal article" date="2016" name="Genome Announc.">
        <title>First Complete Genome Sequence of a Subdivision 6 Acidobacterium Strain.</title>
        <authorList>
            <person name="Huang S."/>
            <person name="Vieira S."/>
            <person name="Bunk B."/>
            <person name="Riedel T."/>
            <person name="Sproer C."/>
            <person name="Overmann J."/>
        </authorList>
    </citation>
    <scope>NUCLEOTIDE SEQUENCE [LARGE SCALE GENOMIC DNA]</scope>
    <source>
        <strain evidence="5">DSM 100886 HEG_-6_39</strain>
    </source>
</reference>
<accession>A0A143PHT4</accession>
<dbReference type="STRING" id="1855912.LuPra_01164"/>
<dbReference type="Gene3D" id="1.25.40.20">
    <property type="entry name" value="Ankyrin repeat-containing domain"/>
    <property type="match status" value="2"/>
</dbReference>
<dbReference type="EMBL" id="CP015136">
    <property type="protein sequence ID" value="AMY07976.1"/>
    <property type="molecule type" value="Genomic_DNA"/>
</dbReference>
<keyword evidence="2 3" id="KW-0040">ANK repeat</keyword>